<protein>
    <submittedName>
        <fullName evidence="1">Uncharacterized protein</fullName>
    </submittedName>
</protein>
<dbReference type="EMBL" id="JBHTAX010000002">
    <property type="protein sequence ID" value="MFC7191958.1"/>
    <property type="molecule type" value="Genomic_DNA"/>
</dbReference>
<reference evidence="1" key="3">
    <citation type="submission" date="2024-09" db="EMBL/GenBank/DDBJ databases">
        <authorList>
            <person name="Sun Q."/>
        </authorList>
    </citation>
    <scope>NUCLEOTIDE SEQUENCE</scope>
    <source>
        <strain evidence="1">NBRC 107106</strain>
    </source>
</reference>
<gene>
    <name evidence="1" type="ORF">ACFQL7_20285</name>
    <name evidence="2" type="ORF">ACFQL7_20625</name>
</gene>
<organism evidence="1 3">
    <name type="scientific">Halocatena marina</name>
    <dbReference type="NCBI Taxonomy" id="2934937"/>
    <lineage>
        <taxon>Archaea</taxon>
        <taxon>Methanobacteriati</taxon>
        <taxon>Methanobacteriota</taxon>
        <taxon>Stenosarchaea group</taxon>
        <taxon>Halobacteria</taxon>
        <taxon>Halobacteriales</taxon>
        <taxon>Natronomonadaceae</taxon>
        <taxon>Halocatena</taxon>
    </lineage>
</organism>
<dbReference type="AlphaFoldDB" id="A0ABD5YRT9"/>
<accession>A0ABD5YRT9</accession>
<sequence length="139" mass="15227">MNQGVYTGKWADQSKLGQQDNLAVLDAVASTLELTPFQHRRSRLLFKQLGERGVIGELSSPGSIDTALVAASVCALVSRIDGRMYHPNRTDDRNDELLTSFMDDRGYSDKSIRSCLNKVSARLPIPEGNGEPFGGDLDD</sequence>
<reference evidence="1" key="1">
    <citation type="journal article" date="2014" name="Int. J. Syst. Evol. Microbiol.">
        <title>Complete genome sequence of Corynebacterium casei LMG S-19264T (=DSM 44701T), isolated from a smear-ripened cheese.</title>
        <authorList>
            <consortium name="US DOE Joint Genome Institute (JGI-PGF)"/>
            <person name="Walter F."/>
            <person name="Albersmeier A."/>
            <person name="Kalinowski J."/>
            <person name="Ruckert C."/>
        </authorList>
    </citation>
    <scope>NUCLEOTIDE SEQUENCE [LARGE SCALE GENOMIC DNA]</scope>
    <source>
        <strain evidence="1">NBRC 107106</strain>
    </source>
</reference>
<evidence type="ECO:0000313" key="2">
    <source>
        <dbReference type="EMBL" id="MFC7191958.1"/>
    </source>
</evidence>
<dbReference type="RefSeq" id="WP_390206416.1">
    <property type="nucleotide sequence ID" value="NZ_JBHTAX010000001.1"/>
</dbReference>
<proteinExistence type="predicted"/>
<evidence type="ECO:0000313" key="3">
    <source>
        <dbReference type="Proteomes" id="UP001596417"/>
    </source>
</evidence>
<keyword evidence="3" id="KW-1185">Reference proteome</keyword>
<evidence type="ECO:0000313" key="1">
    <source>
        <dbReference type="EMBL" id="MFC7191893.1"/>
    </source>
</evidence>
<reference evidence="3" key="2">
    <citation type="journal article" date="2019" name="Int. J. Syst. Evol. Microbiol.">
        <title>The Global Catalogue of Microorganisms (GCM) 10K type strain sequencing project: providing services to taxonomists for standard genome sequencing and annotation.</title>
        <authorList>
            <consortium name="The Broad Institute Genomics Platform"/>
            <consortium name="The Broad Institute Genome Sequencing Center for Infectious Disease"/>
            <person name="Wu L."/>
            <person name="Ma J."/>
        </authorList>
    </citation>
    <scope>NUCLEOTIDE SEQUENCE [LARGE SCALE GENOMIC DNA]</scope>
    <source>
        <strain evidence="3">RDMS1</strain>
    </source>
</reference>
<dbReference type="Proteomes" id="UP001596417">
    <property type="component" value="Unassembled WGS sequence"/>
</dbReference>
<dbReference type="EMBL" id="JBHTAX010000001">
    <property type="protein sequence ID" value="MFC7191893.1"/>
    <property type="molecule type" value="Genomic_DNA"/>
</dbReference>
<name>A0ABD5YRT9_9EURY</name>
<comment type="caution">
    <text evidence="1">The sequence shown here is derived from an EMBL/GenBank/DDBJ whole genome shotgun (WGS) entry which is preliminary data.</text>
</comment>